<comment type="caution">
    <text evidence="10">The sequence shown here is derived from an EMBL/GenBank/DDBJ whole genome shotgun (WGS) entry which is preliminary data.</text>
</comment>
<keyword evidence="4 8" id="KW-1133">Transmembrane helix</keyword>
<keyword evidence="10" id="KW-0456">Lyase</keyword>
<keyword evidence="11" id="KW-1185">Reference proteome</keyword>
<feature type="transmembrane region" description="Helical" evidence="8">
    <location>
        <begin position="434"/>
        <end position="455"/>
    </location>
</feature>
<dbReference type="Proteomes" id="UP000293519">
    <property type="component" value="Unassembled WGS sequence"/>
</dbReference>
<dbReference type="GO" id="GO:0016491">
    <property type="term" value="F:oxidoreductase activity"/>
    <property type="evidence" value="ECO:0007669"/>
    <property type="project" value="UniProtKB-KW"/>
</dbReference>
<feature type="transmembrane region" description="Helical" evidence="8">
    <location>
        <begin position="319"/>
        <end position="341"/>
    </location>
</feature>
<reference evidence="10 11" key="1">
    <citation type="journal article" date="2015" name="Stand. Genomic Sci.">
        <title>Genomic Encyclopedia of Bacterial and Archaeal Type Strains, Phase III: the genomes of soil and plant-associated and newly described type strains.</title>
        <authorList>
            <person name="Whitman W.B."/>
            <person name="Woyke T."/>
            <person name="Klenk H.P."/>
            <person name="Zhou Y."/>
            <person name="Lilburn T.G."/>
            <person name="Beck B.J."/>
            <person name="De Vos P."/>
            <person name="Vandamme P."/>
            <person name="Eisen J.A."/>
            <person name="Garrity G."/>
            <person name="Hugenholtz P."/>
            <person name="Kyrpides N.C."/>
        </authorList>
    </citation>
    <scope>NUCLEOTIDE SEQUENCE [LARGE SCALE GENOMIC DNA]</scope>
    <source>
        <strain evidence="10 11">CV2</strain>
    </source>
</reference>
<feature type="transmembrane region" description="Helical" evidence="8">
    <location>
        <begin position="362"/>
        <end position="382"/>
    </location>
</feature>
<dbReference type="InterPro" id="IPR052175">
    <property type="entry name" value="ComplexI-like_HydComp"/>
</dbReference>
<feature type="transmembrane region" description="Helical" evidence="8">
    <location>
        <begin position="119"/>
        <end position="144"/>
    </location>
</feature>
<dbReference type="AlphaFoldDB" id="A0A4Q7LZ39"/>
<evidence type="ECO:0000256" key="6">
    <source>
        <dbReference type="ARBA" id="ARBA00023136"/>
    </source>
</evidence>
<keyword evidence="3 7" id="KW-0812">Transmembrane</keyword>
<dbReference type="GO" id="GO:0016829">
    <property type="term" value="F:lyase activity"/>
    <property type="evidence" value="ECO:0007669"/>
    <property type="project" value="UniProtKB-KW"/>
</dbReference>
<evidence type="ECO:0000256" key="3">
    <source>
        <dbReference type="ARBA" id="ARBA00022692"/>
    </source>
</evidence>
<protein>
    <submittedName>
        <fullName evidence="10">Formate hydrogenlyase subunit 3/multisubunit Na+/H+ antiporter MnhD subunit</fullName>
    </submittedName>
</protein>
<dbReference type="PANTHER" id="PTHR42682:SF4">
    <property type="entry name" value="NADH-UBIQUINONE_PLASTOQUINONE"/>
    <property type="match status" value="1"/>
</dbReference>
<keyword evidence="5" id="KW-0560">Oxidoreductase</keyword>
<dbReference type="EMBL" id="SGWW01000001">
    <property type="protein sequence ID" value="RZS59697.1"/>
    <property type="molecule type" value="Genomic_DNA"/>
</dbReference>
<name>A0A4Q7LZ39_9MICO</name>
<dbReference type="InterPro" id="IPR003918">
    <property type="entry name" value="NADH_UbQ_OxRdtase"/>
</dbReference>
<evidence type="ECO:0000259" key="9">
    <source>
        <dbReference type="Pfam" id="PF00361"/>
    </source>
</evidence>
<feature type="transmembrane region" description="Helical" evidence="8">
    <location>
        <begin position="156"/>
        <end position="178"/>
    </location>
</feature>
<evidence type="ECO:0000256" key="1">
    <source>
        <dbReference type="ARBA" id="ARBA00004651"/>
    </source>
</evidence>
<feature type="domain" description="NADH:quinone oxidoreductase/Mrp antiporter transmembrane" evidence="9">
    <location>
        <begin position="123"/>
        <end position="380"/>
    </location>
</feature>
<proteinExistence type="predicted"/>
<feature type="transmembrane region" description="Helical" evidence="8">
    <location>
        <begin position="292"/>
        <end position="313"/>
    </location>
</feature>
<dbReference type="GO" id="GO:0008137">
    <property type="term" value="F:NADH dehydrogenase (ubiquinone) activity"/>
    <property type="evidence" value="ECO:0007669"/>
    <property type="project" value="InterPro"/>
</dbReference>
<keyword evidence="6 8" id="KW-0472">Membrane</keyword>
<evidence type="ECO:0000256" key="4">
    <source>
        <dbReference type="ARBA" id="ARBA00022989"/>
    </source>
</evidence>
<accession>A0A4Q7LZ39</accession>
<evidence type="ECO:0000313" key="11">
    <source>
        <dbReference type="Proteomes" id="UP000293519"/>
    </source>
</evidence>
<dbReference type="Pfam" id="PF00361">
    <property type="entry name" value="Proton_antipo_M"/>
    <property type="match status" value="1"/>
</dbReference>
<feature type="transmembrane region" description="Helical" evidence="8">
    <location>
        <begin position="200"/>
        <end position="222"/>
    </location>
</feature>
<feature type="transmembrane region" description="Helical" evidence="8">
    <location>
        <begin position="80"/>
        <end position="99"/>
    </location>
</feature>
<organism evidence="10 11">
    <name type="scientific">Microcella putealis</name>
    <dbReference type="NCBI Taxonomy" id="337005"/>
    <lineage>
        <taxon>Bacteria</taxon>
        <taxon>Bacillati</taxon>
        <taxon>Actinomycetota</taxon>
        <taxon>Actinomycetes</taxon>
        <taxon>Micrococcales</taxon>
        <taxon>Microbacteriaceae</taxon>
        <taxon>Microcella</taxon>
    </lineage>
</organism>
<dbReference type="PANTHER" id="PTHR42682">
    <property type="entry name" value="HYDROGENASE-4 COMPONENT F"/>
    <property type="match status" value="1"/>
</dbReference>
<evidence type="ECO:0000256" key="2">
    <source>
        <dbReference type="ARBA" id="ARBA00022475"/>
    </source>
</evidence>
<dbReference type="InterPro" id="IPR001750">
    <property type="entry name" value="ND/Mrp_TM"/>
</dbReference>
<feature type="transmembrane region" description="Helical" evidence="8">
    <location>
        <begin position="402"/>
        <end position="422"/>
    </location>
</feature>
<feature type="transmembrane region" description="Helical" evidence="8">
    <location>
        <begin position="264"/>
        <end position="285"/>
    </location>
</feature>
<dbReference type="PRINTS" id="PR01437">
    <property type="entry name" value="NUOXDRDTASE4"/>
</dbReference>
<evidence type="ECO:0000313" key="10">
    <source>
        <dbReference type="EMBL" id="RZS59697.1"/>
    </source>
</evidence>
<feature type="transmembrane region" description="Helical" evidence="8">
    <location>
        <begin position="566"/>
        <end position="590"/>
    </location>
</feature>
<feature type="transmembrane region" description="Helical" evidence="8">
    <location>
        <begin position="234"/>
        <end position="252"/>
    </location>
</feature>
<comment type="subcellular location">
    <subcellularLocation>
        <location evidence="1">Cell membrane</location>
        <topology evidence="1">Multi-pass membrane protein</topology>
    </subcellularLocation>
    <subcellularLocation>
        <location evidence="7">Membrane</location>
        <topology evidence="7">Multi-pass membrane protein</topology>
    </subcellularLocation>
</comment>
<gene>
    <name evidence="10" type="ORF">EV141_0929</name>
</gene>
<dbReference type="GO" id="GO:0042773">
    <property type="term" value="P:ATP synthesis coupled electron transport"/>
    <property type="evidence" value="ECO:0007669"/>
    <property type="project" value="InterPro"/>
</dbReference>
<evidence type="ECO:0000256" key="5">
    <source>
        <dbReference type="ARBA" id="ARBA00023002"/>
    </source>
</evidence>
<keyword evidence="2" id="KW-1003">Cell membrane</keyword>
<evidence type="ECO:0000256" key="8">
    <source>
        <dbReference type="SAM" id="Phobius"/>
    </source>
</evidence>
<dbReference type="GO" id="GO:0005886">
    <property type="term" value="C:plasma membrane"/>
    <property type="evidence" value="ECO:0007669"/>
    <property type="project" value="UniProtKB-SubCell"/>
</dbReference>
<sequence>MAVMWALSFVVPLLVAATIAALSLGAGEARTRARELVVQYAWLAVVPTGIVASLDDGALKTVDWMLFGTAIRLDEVGRPLVLLAVILYGIALAFVPRSISERPAGLNGFLLLCFTANVGVFVAANLVTFYLVFAAMSFLGYAIVVHDRTTSARRAGAVYLVMTVFGELAVLGAFLLIASEGVTDVLDVPAAVAASDARDVIVALLIIGFGVKAGTIPLHVWLPLAHPAAPSPASAVLSGVMLKAGIIGLLRFLPLGEGAAEPLWGGLLVTLALVGGLLAAVVGVLHDNPKVILAYSSIGQMGFITALIGAALLEPAIAPAAIAAAVVYSVAHGLIKGALFFSIQVWDLSRAPTWAVVVPQTVAALGLAGAPLTAGFIAKYVSKESLGDVALPGLPVVALADLLPWFAVGSTVLLARFAIAMSRRSRRRTAGKPISTTAWAVLALAAAAPVWWLATGFAPPLTVPGWFSPGPVVDQSWPFLLGIALALAAAALARRPRFRDARLLHPRGDIVPEGDVVVLLERAAGGTMRGVIRASGVLGATRDALVERVRRGPSPMPTVSGVQARLGTWVVSGALAVAALAGALLFVVLAGGGG</sequence>
<feature type="transmembrane region" description="Helical" evidence="8">
    <location>
        <begin position="475"/>
        <end position="493"/>
    </location>
</feature>
<feature type="transmembrane region" description="Helical" evidence="8">
    <location>
        <begin position="41"/>
        <end position="59"/>
    </location>
</feature>
<evidence type="ECO:0000256" key="7">
    <source>
        <dbReference type="RuleBase" id="RU000320"/>
    </source>
</evidence>